<dbReference type="AlphaFoldDB" id="A0A1G9J5Y5"/>
<accession>A0A1G9J5Y5</accession>
<reference evidence="1 2" key="1">
    <citation type="submission" date="2016-10" db="EMBL/GenBank/DDBJ databases">
        <authorList>
            <person name="de Groot N.N."/>
        </authorList>
    </citation>
    <scope>NUCLEOTIDE SEQUENCE [LARGE SCALE GENOMIC DNA]</scope>
    <source>
        <strain evidence="1 2">DSM 25186</strain>
    </source>
</reference>
<dbReference type="InterPro" id="IPR016084">
    <property type="entry name" value="Haem_Oase-like_multi-hlx"/>
</dbReference>
<protein>
    <recommendedName>
        <fullName evidence="3">DUF3050 domain-containing protein</fullName>
    </recommendedName>
</protein>
<evidence type="ECO:0000313" key="2">
    <source>
        <dbReference type="Proteomes" id="UP000198510"/>
    </source>
</evidence>
<dbReference type="SUPFAM" id="SSF48613">
    <property type="entry name" value="Heme oxygenase-like"/>
    <property type="match status" value="1"/>
</dbReference>
<dbReference type="RefSeq" id="WP_089683303.1">
    <property type="nucleotide sequence ID" value="NZ_FNFO01000005.1"/>
</dbReference>
<dbReference type="Gene3D" id="1.20.910.10">
    <property type="entry name" value="Heme oxygenase-like"/>
    <property type="match status" value="1"/>
</dbReference>
<dbReference type="OrthoDB" id="9791270at2"/>
<dbReference type="Pfam" id="PF11251">
    <property type="entry name" value="DUF3050"/>
    <property type="match status" value="1"/>
</dbReference>
<keyword evidence="2" id="KW-1185">Reference proteome</keyword>
<dbReference type="InterPro" id="IPR024423">
    <property type="entry name" value="DUF3050"/>
</dbReference>
<dbReference type="EMBL" id="FNFO01000005">
    <property type="protein sequence ID" value="SDL32920.1"/>
    <property type="molecule type" value="Genomic_DNA"/>
</dbReference>
<proteinExistence type="predicted"/>
<evidence type="ECO:0000313" key="1">
    <source>
        <dbReference type="EMBL" id="SDL32920.1"/>
    </source>
</evidence>
<dbReference type="Proteomes" id="UP000198510">
    <property type="component" value="Unassembled WGS sequence"/>
</dbReference>
<name>A0A1G9J5Y5_9BACT</name>
<sequence length="261" mass="29743">MQAIELLESTLVPYRNQLLTHPLYVHIRSVADIRQFMESHVFAVWDFMSLLKALQRDLTCVAVPWVPQGSPVARRLINEIVFGEESDVNEEGAPMSHFEMYLEAMAQLGADTAPIREFIDRLHQGQSVTEAEAAFAHLPQAQAFVDFTFDVIATGQLHRIAAVFTFGREDLIPDMFIQIVKNLQAESDVDLRKLIYYLERHIEVDSGEHGPMALQMIQELCGDDPKKWQEATEISQAALRQRIALWDSIYQHLTQAEPARV</sequence>
<gene>
    <name evidence="1" type="ORF">SAMN05421823_105214</name>
</gene>
<organism evidence="1 2">
    <name type="scientific">Catalinimonas alkaloidigena</name>
    <dbReference type="NCBI Taxonomy" id="1075417"/>
    <lineage>
        <taxon>Bacteria</taxon>
        <taxon>Pseudomonadati</taxon>
        <taxon>Bacteroidota</taxon>
        <taxon>Cytophagia</taxon>
        <taxon>Cytophagales</taxon>
        <taxon>Catalimonadaceae</taxon>
        <taxon>Catalinimonas</taxon>
    </lineage>
</organism>
<evidence type="ECO:0008006" key="3">
    <source>
        <dbReference type="Google" id="ProtNLM"/>
    </source>
</evidence>